<evidence type="ECO:0000313" key="3">
    <source>
        <dbReference type="Proteomes" id="UP000274429"/>
    </source>
</evidence>
<evidence type="ECO:0000259" key="1">
    <source>
        <dbReference type="PROSITE" id="PS50853"/>
    </source>
</evidence>
<gene>
    <name evidence="2" type="ORF">TTAC_LOCUS5642</name>
</gene>
<dbReference type="Proteomes" id="UP000274429">
    <property type="component" value="Unassembled WGS sequence"/>
</dbReference>
<dbReference type="CDD" id="cd00063">
    <property type="entry name" value="FN3"/>
    <property type="match status" value="1"/>
</dbReference>
<feature type="domain" description="Fibronectin type-III" evidence="1">
    <location>
        <begin position="48"/>
        <end position="140"/>
    </location>
</feature>
<name>A0A0R3WY17_HYDTA</name>
<accession>A0A0R3WY17</accession>
<dbReference type="InterPro" id="IPR013783">
    <property type="entry name" value="Ig-like_fold"/>
</dbReference>
<protein>
    <submittedName>
        <fullName evidence="4">Fibronectin type-III domain-containing protein</fullName>
    </submittedName>
</protein>
<dbReference type="InterPro" id="IPR003961">
    <property type="entry name" value="FN3_dom"/>
</dbReference>
<evidence type="ECO:0000313" key="4">
    <source>
        <dbReference type="WBParaSite" id="TTAC_0000565701-mRNA-1"/>
    </source>
</evidence>
<keyword evidence="3" id="KW-1185">Reference proteome</keyword>
<dbReference type="PROSITE" id="PS50853">
    <property type="entry name" value="FN3"/>
    <property type="match status" value="1"/>
</dbReference>
<sequence length="149" mass="16419">MAQFALVSIIEHCGWLSSTTCISQVPPPADNQLPLEITEVNDPQSYMGSLNLRLTHVEGQAYKLLWQTDPPNSKGVNTLLLVLKESSGSGAQIRETADFSSGEFTVRNLRPQTQYTLLVTGLADYVQHWSVSGKFTTLPDGKLVHFISK</sequence>
<dbReference type="AlphaFoldDB" id="A0A0R3WY17"/>
<dbReference type="EMBL" id="UYWX01008354">
    <property type="protein sequence ID" value="VDM27364.1"/>
    <property type="molecule type" value="Genomic_DNA"/>
</dbReference>
<reference evidence="2 3" key="2">
    <citation type="submission" date="2018-11" db="EMBL/GenBank/DDBJ databases">
        <authorList>
            <consortium name="Pathogen Informatics"/>
        </authorList>
    </citation>
    <scope>NUCLEOTIDE SEQUENCE [LARGE SCALE GENOMIC DNA]</scope>
</reference>
<evidence type="ECO:0000313" key="2">
    <source>
        <dbReference type="EMBL" id="VDM27364.1"/>
    </source>
</evidence>
<organism evidence="4">
    <name type="scientific">Hydatigena taeniaeformis</name>
    <name type="common">Feline tapeworm</name>
    <name type="synonym">Taenia taeniaeformis</name>
    <dbReference type="NCBI Taxonomy" id="6205"/>
    <lineage>
        <taxon>Eukaryota</taxon>
        <taxon>Metazoa</taxon>
        <taxon>Spiralia</taxon>
        <taxon>Lophotrochozoa</taxon>
        <taxon>Platyhelminthes</taxon>
        <taxon>Cestoda</taxon>
        <taxon>Eucestoda</taxon>
        <taxon>Cyclophyllidea</taxon>
        <taxon>Taeniidae</taxon>
        <taxon>Hydatigera</taxon>
    </lineage>
</organism>
<dbReference type="InterPro" id="IPR036116">
    <property type="entry name" value="FN3_sf"/>
</dbReference>
<dbReference type="WBParaSite" id="TTAC_0000565701-mRNA-1">
    <property type="protein sequence ID" value="TTAC_0000565701-mRNA-1"/>
    <property type="gene ID" value="TTAC_0000565701"/>
</dbReference>
<dbReference type="SUPFAM" id="SSF49265">
    <property type="entry name" value="Fibronectin type III"/>
    <property type="match status" value="1"/>
</dbReference>
<reference evidence="4" key="1">
    <citation type="submission" date="2017-02" db="UniProtKB">
        <authorList>
            <consortium name="WormBaseParasite"/>
        </authorList>
    </citation>
    <scope>IDENTIFICATION</scope>
</reference>
<proteinExistence type="predicted"/>
<dbReference type="Gene3D" id="2.60.40.10">
    <property type="entry name" value="Immunoglobulins"/>
    <property type="match status" value="1"/>
</dbReference>